<proteinExistence type="predicted"/>
<evidence type="ECO:0000256" key="1">
    <source>
        <dbReference type="SAM" id="Phobius"/>
    </source>
</evidence>
<keyword evidence="1" id="KW-0812">Transmembrane</keyword>
<dbReference type="AlphaFoldDB" id="A0A839E0W5"/>
<keyword evidence="1" id="KW-1133">Transmembrane helix</keyword>
<dbReference type="EMBL" id="JACGWZ010000003">
    <property type="protein sequence ID" value="MBA8825387.1"/>
    <property type="molecule type" value="Genomic_DNA"/>
</dbReference>
<dbReference type="RefSeq" id="WP_182544579.1">
    <property type="nucleotide sequence ID" value="NZ_JACGWZ010000003.1"/>
</dbReference>
<evidence type="ECO:0008006" key="4">
    <source>
        <dbReference type="Google" id="ProtNLM"/>
    </source>
</evidence>
<dbReference type="InterPro" id="IPR046198">
    <property type="entry name" value="DUF6230"/>
</dbReference>
<dbReference type="Proteomes" id="UP000569329">
    <property type="component" value="Unassembled WGS sequence"/>
</dbReference>
<gene>
    <name evidence="2" type="ORF">FHX42_002738</name>
</gene>
<dbReference type="Pfam" id="PF19741">
    <property type="entry name" value="DUF6230"/>
    <property type="match status" value="1"/>
</dbReference>
<keyword evidence="1" id="KW-0472">Membrane</keyword>
<accession>A0A839E0W5</accession>
<name>A0A839E0W5_9PSEU</name>
<comment type="caution">
    <text evidence="2">The sequence shown here is derived from an EMBL/GenBank/DDBJ whole genome shotgun (WGS) entry which is preliminary data.</text>
</comment>
<protein>
    <recommendedName>
        <fullName evidence="4">Cholesterol esterase</fullName>
    </recommendedName>
</protein>
<evidence type="ECO:0000313" key="3">
    <source>
        <dbReference type="Proteomes" id="UP000569329"/>
    </source>
</evidence>
<organism evidence="2 3">
    <name type="scientific">Halosaccharopolyspora lacisalsi</name>
    <dbReference type="NCBI Taxonomy" id="1000566"/>
    <lineage>
        <taxon>Bacteria</taxon>
        <taxon>Bacillati</taxon>
        <taxon>Actinomycetota</taxon>
        <taxon>Actinomycetes</taxon>
        <taxon>Pseudonocardiales</taxon>
        <taxon>Pseudonocardiaceae</taxon>
        <taxon>Halosaccharopolyspora</taxon>
    </lineage>
</organism>
<keyword evidence="3" id="KW-1185">Reference proteome</keyword>
<sequence length="213" mass="21855">MAAENESNDGRAEEPGRGRTRWGRFGLVMGVGVLGIGALFTGLSQGALAASFSISGVSYKASADKLSAEGVVQYGSVDRSANKARPVLVNGFRDATLDNFCQSFVVPDIPGVGDTTVRIEAPGKGGFQAKNLVIGVDTVTGDLTLNNVEIGRDAGNLTKGPPGVGGDSGAFGIQADSATIADLRQVAWSTTASTLRLNDVKITTSTGREAACF</sequence>
<evidence type="ECO:0000313" key="2">
    <source>
        <dbReference type="EMBL" id="MBA8825387.1"/>
    </source>
</evidence>
<feature type="transmembrane region" description="Helical" evidence="1">
    <location>
        <begin position="25"/>
        <end position="43"/>
    </location>
</feature>
<reference evidence="2 3" key="1">
    <citation type="submission" date="2020-07" db="EMBL/GenBank/DDBJ databases">
        <title>Sequencing the genomes of 1000 actinobacteria strains.</title>
        <authorList>
            <person name="Klenk H.-P."/>
        </authorList>
    </citation>
    <scope>NUCLEOTIDE SEQUENCE [LARGE SCALE GENOMIC DNA]</scope>
    <source>
        <strain evidence="2 3">DSM 45975</strain>
    </source>
</reference>